<dbReference type="AlphaFoldDB" id="A0A2U9BX58"/>
<name>A0A2U9BX58_SCOMX</name>
<feature type="region of interest" description="Disordered" evidence="1">
    <location>
        <begin position="43"/>
        <end position="64"/>
    </location>
</feature>
<protein>
    <submittedName>
        <fullName evidence="2">Uncharacterized protein</fullName>
    </submittedName>
</protein>
<gene>
    <name evidence="2" type="ORF">SMAX5B_015228</name>
</gene>
<evidence type="ECO:0000256" key="1">
    <source>
        <dbReference type="SAM" id="MobiDB-lite"/>
    </source>
</evidence>
<accession>A0A2U9BX58</accession>
<feature type="region of interest" description="Disordered" evidence="1">
    <location>
        <begin position="91"/>
        <end position="179"/>
    </location>
</feature>
<dbReference type="Proteomes" id="UP000246464">
    <property type="component" value="Chromosome 9"/>
</dbReference>
<evidence type="ECO:0000313" key="2">
    <source>
        <dbReference type="EMBL" id="AWP07752.1"/>
    </source>
</evidence>
<reference evidence="2 3" key="1">
    <citation type="submission" date="2017-12" db="EMBL/GenBank/DDBJ databases">
        <title>Integrating genomic resources of turbot (Scophthalmus maximus) in depth evaluation of genetic and physical mapping variation across individuals.</title>
        <authorList>
            <person name="Martinez P."/>
        </authorList>
    </citation>
    <scope>NUCLEOTIDE SEQUENCE [LARGE SCALE GENOMIC DNA]</scope>
</reference>
<sequence length="179" mass="19018">MKRSVFAPEAAPPLTSVTARTHDTCSAPLAGTSRCFLNHRASETSARNRVRGQRSSWANGSGGQTGVFYLQQETAWHRFDSLSALYRGDRHRRKWAGSGPGSADGRQLFCGSSTTTEEERGDPGPDGGSGETKKRTRLDGSVTVLPAESCDPAPNESSSTGGEKAAELSDDSRAAEVKT</sequence>
<evidence type="ECO:0000313" key="3">
    <source>
        <dbReference type="Proteomes" id="UP000246464"/>
    </source>
</evidence>
<dbReference type="EMBL" id="CP026251">
    <property type="protein sequence ID" value="AWP07752.1"/>
    <property type="molecule type" value="Genomic_DNA"/>
</dbReference>
<feature type="compositionally biased region" description="Basic and acidic residues" evidence="1">
    <location>
        <begin position="164"/>
        <end position="179"/>
    </location>
</feature>
<organism evidence="2 3">
    <name type="scientific">Scophthalmus maximus</name>
    <name type="common">Turbot</name>
    <name type="synonym">Psetta maxima</name>
    <dbReference type="NCBI Taxonomy" id="52904"/>
    <lineage>
        <taxon>Eukaryota</taxon>
        <taxon>Metazoa</taxon>
        <taxon>Chordata</taxon>
        <taxon>Craniata</taxon>
        <taxon>Vertebrata</taxon>
        <taxon>Euteleostomi</taxon>
        <taxon>Actinopterygii</taxon>
        <taxon>Neopterygii</taxon>
        <taxon>Teleostei</taxon>
        <taxon>Neoteleostei</taxon>
        <taxon>Acanthomorphata</taxon>
        <taxon>Carangaria</taxon>
        <taxon>Pleuronectiformes</taxon>
        <taxon>Pleuronectoidei</taxon>
        <taxon>Scophthalmidae</taxon>
        <taxon>Scophthalmus</taxon>
    </lineage>
</organism>
<proteinExistence type="predicted"/>
<keyword evidence="3" id="KW-1185">Reference proteome</keyword>
<feature type="compositionally biased region" description="Polar residues" evidence="1">
    <location>
        <begin position="43"/>
        <end position="59"/>
    </location>
</feature>